<protein>
    <submittedName>
        <fullName evidence="2">Uncharacterized protein</fullName>
    </submittedName>
</protein>
<feature type="region of interest" description="Disordered" evidence="1">
    <location>
        <begin position="631"/>
        <end position="650"/>
    </location>
</feature>
<reference evidence="2" key="1">
    <citation type="submission" date="2021-01" db="EMBL/GenBank/DDBJ databases">
        <authorList>
            <person name="Corre E."/>
            <person name="Pelletier E."/>
            <person name="Niang G."/>
            <person name="Scheremetjew M."/>
            <person name="Finn R."/>
            <person name="Kale V."/>
            <person name="Holt S."/>
            <person name="Cochrane G."/>
            <person name="Meng A."/>
            <person name="Brown T."/>
            <person name="Cohen L."/>
        </authorList>
    </citation>
    <scope>NUCLEOTIDE SEQUENCE</scope>
    <source>
        <strain evidence="2">308</strain>
    </source>
</reference>
<dbReference type="EMBL" id="HBFR01012741">
    <property type="protein sequence ID" value="CAD8882021.1"/>
    <property type="molecule type" value="Transcribed_RNA"/>
</dbReference>
<feature type="region of interest" description="Disordered" evidence="1">
    <location>
        <begin position="511"/>
        <end position="622"/>
    </location>
</feature>
<accession>A0A7S1BCG2</accession>
<evidence type="ECO:0000313" key="2">
    <source>
        <dbReference type="EMBL" id="CAD8882021.1"/>
    </source>
</evidence>
<feature type="region of interest" description="Disordered" evidence="1">
    <location>
        <begin position="271"/>
        <end position="327"/>
    </location>
</feature>
<feature type="compositionally biased region" description="Basic and acidic residues" evidence="1">
    <location>
        <begin position="635"/>
        <end position="650"/>
    </location>
</feature>
<feature type="compositionally biased region" description="Basic residues" evidence="1">
    <location>
        <begin position="511"/>
        <end position="520"/>
    </location>
</feature>
<gene>
    <name evidence="2" type="ORF">CHYS00102_LOCUS9209</name>
</gene>
<dbReference type="AlphaFoldDB" id="A0A7S1BCG2"/>
<organism evidence="2">
    <name type="scientific">Corethron hystrix</name>
    <dbReference type="NCBI Taxonomy" id="216773"/>
    <lineage>
        <taxon>Eukaryota</taxon>
        <taxon>Sar</taxon>
        <taxon>Stramenopiles</taxon>
        <taxon>Ochrophyta</taxon>
        <taxon>Bacillariophyta</taxon>
        <taxon>Coscinodiscophyceae</taxon>
        <taxon>Corethrophycidae</taxon>
        <taxon>Corethrales</taxon>
        <taxon>Corethraceae</taxon>
        <taxon>Corethron</taxon>
    </lineage>
</organism>
<feature type="compositionally biased region" description="Acidic residues" evidence="1">
    <location>
        <begin position="275"/>
        <end position="294"/>
    </location>
</feature>
<proteinExistence type="predicted"/>
<name>A0A7S1BCG2_9STRA</name>
<evidence type="ECO:0000256" key="1">
    <source>
        <dbReference type="SAM" id="MobiDB-lite"/>
    </source>
</evidence>
<feature type="compositionally biased region" description="Basic residues" evidence="1">
    <location>
        <begin position="306"/>
        <end position="316"/>
    </location>
</feature>
<sequence>MKTPHLFFYATAATCSRRALRRQWDGGDMTPACHRRRQRTVAFPFAFPRVLLLLTMVMRPIFSSPSAAFVVNVRSRFLPTATRACVVVYSASVQDGDDGRDVDSGDLQKMPSLSTAYIPKFPSLPIDVDDENAFASSAKTAKEEIDLLRRRAMEQDAEWYNSVIGTEIISEHEDDEGRSERPWKHNYHPEKWLEEGDRFTYEGLLNDRSMPSSASGLRRRRDGRRQKRILFKDEYNDDEYYEDRERRRRRGRSPSSLFLSRRRRRRRAAEAAFVEGDEDSAAVEEDLRSDDDDRGNENVESSMGVNRRRRPRRRPSRLIPAPPDPSVDSPWPTLREFKKMLKNEAKFRLEVVGPWASEALRNESIMRLELYKAWLHVLDEGLMPENEFWNSFEDPLLYKRIEEDERYFKRSPPVRKRDRRKEVEEEEYEDKELEWREEMEVNRMKITNMMQRNRREGWCNEGQDKYYYDKRLRKRERPQLSGRRRRRVMLQEFQDDKPWDEEGFYLDKVQKRARRQKKRQPPLDPPLDAERKEDRMEQNYHEDGDLDPNFGLEEDEDLQQQDGQGRPRRFSLRNPFRRSGSTDEDTDSVTVWTKGGREVVVRRPPSNKSKGGFTDEEGGKDKIQADIESNVNNIEDSRESSFLEQKGLVD</sequence>
<feature type="compositionally biased region" description="Basic and acidic residues" evidence="1">
    <location>
        <begin position="528"/>
        <end position="543"/>
    </location>
</feature>